<feature type="domain" description="Beta-hexosaminidase eukaryotic type N-terminal" evidence="12">
    <location>
        <begin position="38"/>
        <end position="150"/>
    </location>
</feature>
<organism evidence="13 14">
    <name type="scientific">Parastrongyloides trichosuri</name>
    <name type="common">Possum-specific nematode worm</name>
    <dbReference type="NCBI Taxonomy" id="131310"/>
    <lineage>
        <taxon>Eukaryota</taxon>
        <taxon>Metazoa</taxon>
        <taxon>Ecdysozoa</taxon>
        <taxon>Nematoda</taxon>
        <taxon>Chromadorea</taxon>
        <taxon>Rhabditida</taxon>
        <taxon>Tylenchina</taxon>
        <taxon>Panagrolaimomorpha</taxon>
        <taxon>Strongyloidoidea</taxon>
        <taxon>Strongyloididae</taxon>
        <taxon>Parastrongyloides</taxon>
    </lineage>
</organism>
<dbReference type="PANTHER" id="PTHR22600">
    <property type="entry name" value="BETA-HEXOSAMINIDASE"/>
    <property type="match status" value="1"/>
</dbReference>
<evidence type="ECO:0000256" key="4">
    <source>
        <dbReference type="ARBA" id="ARBA00022801"/>
    </source>
</evidence>
<name>A0A0N5A0H1_PARTI</name>
<dbReference type="WBParaSite" id="PTRK_0001491800.1">
    <property type="protein sequence ID" value="PTRK_0001491800.1"/>
    <property type="gene ID" value="PTRK_0001491800"/>
</dbReference>
<dbReference type="GO" id="GO:0030203">
    <property type="term" value="P:glycosaminoglycan metabolic process"/>
    <property type="evidence" value="ECO:0007669"/>
    <property type="project" value="TreeGrafter"/>
</dbReference>
<dbReference type="SUPFAM" id="SSF51445">
    <property type="entry name" value="(Trans)glycosidases"/>
    <property type="match status" value="1"/>
</dbReference>
<dbReference type="InterPro" id="IPR029018">
    <property type="entry name" value="Hex-like_dom2"/>
</dbReference>
<dbReference type="GO" id="GO:0016020">
    <property type="term" value="C:membrane"/>
    <property type="evidence" value="ECO:0007669"/>
    <property type="project" value="TreeGrafter"/>
</dbReference>
<dbReference type="GO" id="GO:0006689">
    <property type="term" value="P:ganglioside catabolic process"/>
    <property type="evidence" value="ECO:0007669"/>
    <property type="project" value="TreeGrafter"/>
</dbReference>
<dbReference type="Gene3D" id="3.20.20.80">
    <property type="entry name" value="Glycosidases"/>
    <property type="match status" value="1"/>
</dbReference>
<dbReference type="PANTHER" id="PTHR22600:SF21">
    <property type="entry name" value="BETA-HEXOSAMINIDASE A"/>
    <property type="match status" value="1"/>
</dbReference>
<dbReference type="Pfam" id="PF00728">
    <property type="entry name" value="Glyco_hydro_20"/>
    <property type="match status" value="1"/>
</dbReference>
<dbReference type="EC" id="3.2.1.52" evidence="8"/>
<dbReference type="InterPro" id="IPR025705">
    <property type="entry name" value="Beta_hexosaminidase_sua/sub"/>
</dbReference>
<proteinExistence type="inferred from homology"/>
<comment type="similarity">
    <text evidence="2 8">Belongs to the glycosyl hydrolase 20 family.</text>
</comment>
<evidence type="ECO:0000256" key="10">
    <source>
        <dbReference type="SAM" id="Phobius"/>
    </source>
</evidence>
<sequence>MKYTQSYIIFLLINFYLIYVLTYKQNGKWLPIPTDGEIWPKPYFYNYFEERLIVSPGMIKLSFENNKNCKLFESLFNRYSEKYFFPFKIKSNGTYSISLEVKILSCPKYNEYPQIGMDESYELVINSNRTAKIVANEAWGAIKGLESFSQVITFDDKKNIYKIRTLNVIDKPRFKVRGFLIDTSRHFLPVYVIKRHLDLMSMNKMNLLHWHIVDTQSFPYQSKIYPELSNQGAFTLKHIYTRGNIQSIIEYAKTLGIVVMPEFDTPGHMGSWNGIDGLLSQCYDKDGRKSITIQPNLIDLSEKKNFDVLKSLFKEIKTLFKSSYIHLGGDEVEFWEESCWFRNPKIIQFMKNMGFGNEKKLLEEWYITQLSQIVSSVNKNWSQIYWQEVFDNSKVPDNAIVHLWKGRTKEEIYKALNNITEKGYNVIISSGWYLNYIHYGSDWKQASKIGDSVSPALYDIDIQGFNGTESQKARVIGGIAAMWGEYIDQTNIESTSWPRGSAVAEKLWSPQNETIKADDQIQRFREQRCRMIHRGYQIAPTDGPDFCLLN</sequence>
<protein>
    <recommendedName>
        <fullName evidence="8">Beta-hexosaminidase</fullName>
        <ecNumber evidence="8">3.2.1.52</ecNumber>
    </recommendedName>
</protein>
<dbReference type="SUPFAM" id="SSF55545">
    <property type="entry name" value="beta-N-acetylhexosaminidase-like domain"/>
    <property type="match status" value="1"/>
</dbReference>
<keyword evidence="3" id="KW-0732">Signal</keyword>
<evidence type="ECO:0000256" key="8">
    <source>
        <dbReference type="PIRNR" id="PIRNR001093"/>
    </source>
</evidence>
<dbReference type="FunFam" id="3.20.20.80:FF:000063">
    <property type="entry name" value="Beta-hexosaminidase"/>
    <property type="match status" value="1"/>
</dbReference>
<evidence type="ECO:0000256" key="5">
    <source>
        <dbReference type="ARBA" id="ARBA00023180"/>
    </source>
</evidence>
<dbReference type="InterPro" id="IPR017853">
    <property type="entry name" value="GH"/>
</dbReference>
<dbReference type="InterPro" id="IPR015883">
    <property type="entry name" value="Glyco_hydro_20_cat"/>
</dbReference>
<dbReference type="GO" id="GO:0005764">
    <property type="term" value="C:lysosome"/>
    <property type="evidence" value="ECO:0007669"/>
    <property type="project" value="TreeGrafter"/>
</dbReference>
<feature type="active site" description="Proton donor" evidence="9">
    <location>
        <position position="331"/>
    </location>
</feature>
<evidence type="ECO:0000259" key="11">
    <source>
        <dbReference type="Pfam" id="PF00728"/>
    </source>
</evidence>
<dbReference type="Gene3D" id="3.30.379.10">
    <property type="entry name" value="Chitobiase/beta-hexosaminidase domain 2-like"/>
    <property type="match status" value="1"/>
</dbReference>
<evidence type="ECO:0000256" key="9">
    <source>
        <dbReference type="PIRSR" id="PIRSR001093-1"/>
    </source>
</evidence>
<evidence type="ECO:0000256" key="2">
    <source>
        <dbReference type="ARBA" id="ARBA00006285"/>
    </source>
</evidence>
<evidence type="ECO:0000256" key="6">
    <source>
        <dbReference type="ARBA" id="ARBA00023295"/>
    </source>
</evidence>
<keyword evidence="10" id="KW-0472">Membrane</keyword>
<accession>A0A0N5A0H1</accession>
<keyword evidence="13" id="KW-1185">Reference proteome</keyword>
<comment type="catalytic activity">
    <reaction evidence="1 8">
        <text>Hydrolysis of terminal non-reducing N-acetyl-D-hexosamine residues in N-acetyl-beta-D-hexosaminides.</text>
        <dbReference type="EC" id="3.2.1.52"/>
    </reaction>
</comment>
<dbReference type="Proteomes" id="UP000038045">
    <property type="component" value="Unplaced"/>
</dbReference>
<keyword evidence="4 8" id="KW-0378">Hydrolase</keyword>
<evidence type="ECO:0000313" key="13">
    <source>
        <dbReference type="Proteomes" id="UP000038045"/>
    </source>
</evidence>
<feature type="domain" description="Glycoside hydrolase family 20 catalytic" evidence="11">
    <location>
        <begin position="174"/>
        <end position="510"/>
    </location>
</feature>
<evidence type="ECO:0000313" key="14">
    <source>
        <dbReference type="WBParaSite" id="PTRK_0001491800.1"/>
    </source>
</evidence>
<keyword evidence="5" id="KW-0325">Glycoprotein</keyword>
<feature type="transmembrane region" description="Helical" evidence="10">
    <location>
        <begin position="6"/>
        <end position="23"/>
    </location>
</feature>
<dbReference type="GO" id="GO:0004563">
    <property type="term" value="F:beta-N-acetylhexosaminidase activity"/>
    <property type="evidence" value="ECO:0007669"/>
    <property type="project" value="UniProtKB-EC"/>
</dbReference>
<evidence type="ECO:0000256" key="1">
    <source>
        <dbReference type="ARBA" id="ARBA00001231"/>
    </source>
</evidence>
<dbReference type="InterPro" id="IPR029019">
    <property type="entry name" value="HEX_eukaryotic_N"/>
</dbReference>
<dbReference type="GO" id="GO:0005975">
    <property type="term" value="P:carbohydrate metabolic process"/>
    <property type="evidence" value="ECO:0007669"/>
    <property type="project" value="InterPro"/>
</dbReference>
<keyword evidence="10" id="KW-1133">Transmembrane helix</keyword>
<dbReference type="STRING" id="131310.A0A0N5A0H1"/>
<evidence type="ECO:0000256" key="7">
    <source>
        <dbReference type="ARBA" id="ARBA00053719"/>
    </source>
</evidence>
<reference evidence="14" key="1">
    <citation type="submission" date="2017-02" db="UniProtKB">
        <authorList>
            <consortium name="WormBaseParasite"/>
        </authorList>
    </citation>
    <scope>IDENTIFICATION</scope>
</reference>
<dbReference type="Pfam" id="PF14845">
    <property type="entry name" value="Glycohydro_20b2"/>
    <property type="match status" value="1"/>
</dbReference>
<evidence type="ECO:0000256" key="3">
    <source>
        <dbReference type="ARBA" id="ARBA00022729"/>
    </source>
</evidence>
<dbReference type="PIRSF" id="PIRSF001093">
    <property type="entry name" value="B-hxosamndse_ab_euk"/>
    <property type="match status" value="1"/>
</dbReference>
<keyword evidence="6 8" id="KW-0326">Glycosidase</keyword>
<dbReference type="AlphaFoldDB" id="A0A0N5A0H1"/>
<comment type="function">
    <text evidence="7">Responsible for the degradation of GM2 gangliosides, and a variety of other molecules containing terminal N-acetyl hexosamines. Degrades chitotriose.</text>
</comment>
<dbReference type="PRINTS" id="PR00738">
    <property type="entry name" value="GLHYDRLASE20"/>
</dbReference>
<keyword evidence="10" id="KW-0812">Transmembrane</keyword>
<evidence type="ECO:0000259" key="12">
    <source>
        <dbReference type="Pfam" id="PF14845"/>
    </source>
</evidence>